<dbReference type="Proteomes" id="UP000299102">
    <property type="component" value="Unassembled WGS sequence"/>
</dbReference>
<comment type="caution">
    <text evidence="2">The sequence shown here is derived from an EMBL/GenBank/DDBJ whole genome shotgun (WGS) entry which is preliminary data.</text>
</comment>
<feature type="compositionally biased region" description="Low complexity" evidence="1">
    <location>
        <begin position="199"/>
        <end position="209"/>
    </location>
</feature>
<keyword evidence="3" id="KW-1185">Reference proteome</keyword>
<evidence type="ECO:0000256" key="1">
    <source>
        <dbReference type="SAM" id="MobiDB-lite"/>
    </source>
</evidence>
<feature type="region of interest" description="Disordered" evidence="1">
    <location>
        <begin position="199"/>
        <end position="221"/>
    </location>
</feature>
<gene>
    <name evidence="2" type="ORF">EVAR_33394_1</name>
</gene>
<accession>A0A4C1W4G0</accession>
<name>A0A4C1W4G0_EUMVA</name>
<reference evidence="2 3" key="1">
    <citation type="journal article" date="2019" name="Commun. Biol.">
        <title>The bagworm genome reveals a unique fibroin gene that provides high tensile strength.</title>
        <authorList>
            <person name="Kono N."/>
            <person name="Nakamura H."/>
            <person name="Ohtoshi R."/>
            <person name="Tomita M."/>
            <person name="Numata K."/>
            <person name="Arakawa K."/>
        </authorList>
    </citation>
    <scope>NUCLEOTIDE SEQUENCE [LARGE SCALE GENOMIC DNA]</scope>
</reference>
<protein>
    <submittedName>
        <fullName evidence="2">Uncharacterized protein</fullName>
    </submittedName>
</protein>
<sequence>MEEEKCSDREEGLMWRGGGRWKGWACAAAAASFGDNRVSRPTICARRRTAMWFHAIASKRASLHIKAVIINTLVTPLALQVSMRDGDSQLSDEKLSEVEPENHYMNSSRKRCARRWAKQKTMPGQLIPTYTVLNEEKSAALPSQTRRAAAPSAERRLRARPAEVNEYKTHAGRRMQNSLVKILHRQTDNGPLSRIVAGARAPAATRRPAVSGKYGHQEKESDLTVHSKVMSRAWRWASAAGARCPPSNDLSIGNTA</sequence>
<evidence type="ECO:0000313" key="3">
    <source>
        <dbReference type="Proteomes" id="UP000299102"/>
    </source>
</evidence>
<dbReference type="EMBL" id="BGZK01000462">
    <property type="protein sequence ID" value="GBP44967.1"/>
    <property type="molecule type" value="Genomic_DNA"/>
</dbReference>
<proteinExistence type="predicted"/>
<evidence type="ECO:0000313" key="2">
    <source>
        <dbReference type="EMBL" id="GBP44967.1"/>
    </source>
</evidence>
<organism evidence="2 3">
    <name type="scientific">Eumeta variegata</name>
    <name type="common">Bagworm moth</name>
    <name type="synonym">Eumeta japonica</name>
    <dbReference type="NCBI Taxonomy" id="151549"/>
    <lineage>
        <taxon>Eukaryota</taxon>
        <taxon>Metazoa</taxon>
        <taxon>Ecdysozoa</taxon>
        <taxon>Arthropoda</taxon>
        <taxon>Hexapoda</taxon>
        <taxon>Insecta</taxon>
        <taxon>Pterygota</taxon>
        <taxon>Neoptera</taxon>
        <taxon>Endopterygota</taxon>
        <taxon>Lepidoptera</taxon>
        <taxon>Glossata</taxon>
        <taxon>Ditrysia</taxon>
        <taxon>Tineoidea</taxon>
        <taxon>Psychidae</taxon>
        <taxon>Oiketicinae</taxon>
        <taxon>Eumeta</taxon>
    </lineage>
</organism>
<dbReference type="AlphaFoldDB" id="A0A4C1W4G0"/>